<feature type="compositionally biased region" description="Polar residues" evidence="5">
    <location>
        <begin position="210"/>
        <end position="220"/>
    </location>
</feature>
<dbReference type="InterPro" id="IPR010982">
    <property type="entry name" value="Lambda_DNA-bd_dom_sf"/>
</dbReference>
<evidence type="ECO:0000256" key="2">
    <source>
        <dbReference type="ARBA" id="ARBA00023125"/>
    </source>
</evidence>
<dbReference type="Pfam" id="PF26553">
    <property type="entry name" value="PDDEXK_19"/>
    <property type="match status" value="1"/>
</dbReference>
<dbReference type="Pfam" id="PF01381">
    <property type="entry name" value="HTH_3"/>
    <property type="match status" value="1"/>
</dbReference>
<comment type="caution">
    <text evidence="7">The sequence shown here is derived from an EMBL/GenBank/DDBJ whole genome shotgun (WGS) entry which is preliminary data.</text>
</comment>
<gene>
    <name evidence="7" type="ORF">J3E07_001523</name>
</gene>
<proteinExistence type="inferred from homology"/>
<keyword evidence="3 4" id="KW-0804">Transcription</keyword>
<dbReference type="SUPFAM" id="SSF47413">
    <property type="entry name" value="lambda repressor-like DNA-binding domains"/>
    <property type="match status" value="1"/>
</dbReference>
<dbReference type="RefSeq" id="WP_209591598.1">
    <property type="nucleotide sequence ID" value="NZ_JAGGMU010000005.1"/>
</dbReference>
<keyword evidence="1 4" id="KW-0805">Transcription regulation</keyword>
<evidence type="ECO:0000256" key="5">
    <source>
        <dbReference type="SAM" id="MobiDB-lite"/>
    </source>
</evidence>
<evidence type="ECO:0000256" key="4">
    <source>
        <dbReference type="HAMAP-Rule" id="MF_00584"/>
    </source>
</evidence>
<dbReference type="GO" id="GO:0003700">
    <property type="term" value="F:DNA-binding transcription factor activity"/>
    <property type="evidence" value="ECO:0007669"/>
    <property type="project" value="UniProtKB-UniRule"/>
</dbReference>
<dbReference type="PROSITE" id="PS50943">
    <property type="entry name" value="HTH_CROC1"/>
    <property type="match status" value="1"/>
</dbReference>
<keyword evidence="2 4" id="KW-0238">DNA-binding</keyword>
<dbReference type="SMART" id="SM00530">
    <property type="entry name" value="HTH_XRE"/>
    <property type="match status" value="1"/>
</dbReference>
<dbReference type="HAMAP" id="MF_00584">
    <property type="entry name" value="HTH_type_cro_C1"/>
    <property type="match status" value="1"/>
</dbReference>
<feature type="compositionally biased region" description="Basic and acidic residues" evidence="5">
    <location>
        <begin position="196"/>
        <end position="209"/>
    </location>
</feature>
<dbReference type="InterPro" id="IPR059051">
    <property type="entry name" value="MTH_967_PDDEXK"/>
</dbReference>
<sequence>MREVLLSECIQILYENNFVISKPSLDRSCFDLIARRGNTRLLIKVLKNIDSLSSQQSDELCKISSIVSATPIIIGSRTRNSTMEDEVVYERHHIKAVTSKTFENQITGQPPVVYADRGGFFVNIDGTVLKRTREQLNISVGELAEISRVSRKTIYKYEQNEANPSAEVAIKIEEYLDVPLVKGLHIIREDIEISSREKNTDSARNDNIKYDTNSIKNSELTKSHQTSQSHQNQSEEDSFKSNVLDLFSDLGFNVTETTRAPFDALGEDKENSKNLLFTNIQESSNEEVKRKALIVNEISQLFNSHSILILENKDMQYKRIAALSLKELEQMGDTEELLNFLKDKNKK</sequence>
<dbReference type="CDD" id="cd00093">
    <property type="entry name" value="HTH_XRE"/>
    <property type="match status" value="1"/>
</dbReference>
<reference evidence="7" key="1">
    <citation type="submission" date="2021-03" db="EMBL/GenBank/DDBJ databases">
        <title>Genomic Encyclopedia of Type Strains, Phase IV (KMG-V): Genome sequencing to study the core and pangenomes of soil and plant-associated prokaryotes.</title>
        <authorList>
            <person name="Whitman W."/>
        </authorList>
    </citation>
    <scope>NUCLEOTIDE SEQUENCE</scope>
    <source>
        <strain evidence="7">C4</strain>
    </source>
</reference>
<protein>
    <recommendedName>
        <fullName evidence="4">Putative HTH-type transcriptional regulatory protein J3E07_001523</fullName>
    </recommendedName>
</protein>
<feature type="domain" description="HTH cro/C1-type" evidence="6">
    <location>
        <begin position="129"/>
        <end position="184"/>
    </location>
</feature>
<dbReference type="OrthoDB" id="31424at2157"/>
<evidence type="ECO:0000313" key="8">
    <source>
        <dbReference type="Proteomes" id="UP000740329"/>
    </source>
</evidence>
<dbReference type="GO" id="GO:0003677">
    <property type="term" value="F:DNA binding"/>
    <property type="evidence" value="ECO:0007669"/>
    <property type="project" value="UniProtKB-KW"/>
</dbReference>
<name>A0A8J7RF70_METVO</name>
<evidence type="ECO:0000313" key="7">
    <source>
        <dbReference type="EMBL" id="MBP2202082.1"/>
    </source>
</evidence>
<dbReference type="InterPro" id="IPR001387">
    <property type="entry name" value="Cro/C1-type_HTH"/>
</dbReference>
<evidence type="ECO:0000256" key="1">
    <source>
        <dbReference type="ARBA" id="ARBA00023015"/>
    </source>
</evidence>
<feature type="compositionally biased region" description="Low complexity" evidence="5">
    <location>
        <begin position="223"/>
        <end position="232"/>
    </location>
</feature>
<organism evidence="7 8">
    <name type="scientific">Methanococcus voltae</name>
    <dbReference type="NCBI Taxonomy" id="2188"/>
    <lineage>
        <taxon>Archaea</taxon>
        <taxon>Methanobacteriati</taxon>
        <taxon>Methanobacteriota</taxon>
        <taxon>Methanomada group</taxon>
        <taxon>Methanococci</taxon>
        <taxon>Methanococcales</taxon>
        <taxon>Methanococcaceae</taxon>
        <taxon>Methanococcus</taxon>
    </lineage>
</organism>
<dbReference type="Proteomes" id="UP000740329">
    <property type="component" value="Unassembled WGS sequence"/>
</dbReference>
<evidence type="ECO:0000259" key="6">
    <source>
        <dbReference type="PROSITE" id="PS50943"/>
    </source>
</evidence>
<dbReference type="NCBIfam" id="NF003162">
    <property type="entry name" value="PRK04140.1"/>
    <property type="match status" value="1"/>
</dbReference>
<dbReference type="AlphaFoldDB" id="A0A8J7RF70"/>
<dbReference type="InterPro" id="IPR020886">
    <property type="entry name" value="MTH_967-like"/>
</dbReference>
<dbReference type="Gene3D" id="1.10.260.40">
    <property type="entry name" value="lambda repressor-like DNA-binding domains"/>
    <property type="match status" value="1"/>
</dbReference>
<dbReference type="EMBL" id="JAGGMV010000005">
    <property type="protein sequence ID" value="MBP2202082.1"/>
    <property type="molecule type" value="Genomic_DNA"/>
</dbReference>
<accession>A0A8J7RF70</accession>
<feature type="region of interest" description="Disordered" evidence="5">
    <location>
        <begin position="196"/>
        <end position="238"/>
    </location>
</feature>
<evidence type="ECO:0000256" key="3">
    <source>
        <dbReference type="ARBA" id="ARBA00023163"/>
    </source>
</evidence>